<gene>
    <name evidence="2" type="ORF">ACFO5K_12510</name>
</gene>
<dbReference type="RefSeq" id="WP_378560772.1">
    <property type="nucleotide sequence ID" value="NZ_JBHSDL010000014.1"/>
</dbReference>
<feature type="region of interest" description="Disordered" evidence="1">
    <location>
        <begin position="135"/>
        <end position="169"/>
    </location>
</feature>
<feature type="region of interest" description="Disordered" evidence="1">
    <location>
        <begin position="510"/>
        <end position="529"/>
    </location>
</feature>
<feature type="compositionally biased region" description="Basic and acidic residues" evidence="1">
    <location>
        <begin position="364"/>
        <end position="376"/>
    </location>
</feature>
<evidence type="ECO:0000256" key="1">
    <source>
        <dbReference type="SAM" id="MobiDB-lite"/>
    </source>
</evidence>
<feature type="compositionally biased region" description="Polar residues" evidence="1">
    <location>
        <begin position="156"/>
        <end position="166"/>
    </location>
</feature>
<dbReference type="EMBL" id="JBHSDL010000014">
    <property type="protein sequence ID" value="MFC4374923.1"/>
    <property type="molecule type" value="Genomic_DNA"/>
</dbReference>
<evidence type="ECO:0000313" key="3">
    <source>
        <dbReference type="Proteomes" id="UP001595844"/>
    </source>
</evidence>
<evidence type="ECO:0000313" key="2">
    <source>
        <dbReference type="EMBL" id="MFC4374923.1"/>
    </source>
</evidence>
<protein>
    <submittedName>
        <fullName evidence="2">Uncharacterized protein</fullName>
    </submittedName>
</protein>
<keyword evidence="3" id="KW-1185">Reference proteome</keyword>
<name>A0ABV8VFY1_9NOCA</name>
<accession>A0ABV8VFY1</accession>
<reference evidence="3" key="1">
    <citation type="journal article" date="2019" name="Int. J. Syst. Evol. Microbiol.">
        <title>The Global Catalogue of Microorganisms (GCM) 10K type strain sequencing project: providing services to taxonomists for standard genome sequencing and annotation.</title>
        <authorList>
            <consortium name="The Broad Institute Genomics Platform"/>
            <consortium name="The Broad Institute Genome Sequencing Center for Infectious Disease"/>
            <person name="Wu L."/>
            <person name="Ma J."/>
        </authorList>
    </citation>
    <scope>NUCLEOTIDE SEQUENCE [LARGE SCALE GENOMIC DNA]</scope>
    <source>
        <strain evidence="3">IBRC-M 10490</strain>
    </source>
</reference>
<feature type="compositionally biased region" description="Low complexity" evidence="1">
    <location>
        <begin position="519"/>
        <end position="529"/>
    </location>
</feature>
<dbReference type="Proteomes" id="UP001595844">
    <property type="component" value="Unassembled WGS sequence"/>
</dbReference>
<comment type="caution">
    <text evidence="2">The sequence shown here is derived from an EMBL/GenBank/DDBJ whole genome shotgun (WGS) entry which is preliminary data.</text>
</comment>
<feature type="region of interest" description="Disordered" evidence="1">
    <location>
        <begin position="237"/>
        <end position="270"/>
    </location>
</feature>
<organism evidence="2 3">
    <name type="scientific">Nocardia halotolerans</name>
    <dbReference type="NCBI Taxonomy" id="1755878"/>
    <lineage>
        <taxon>Bacteria</taxon>
        <taxon>Bacillati</taxon>
        <taxon>Actinomycetota</taxon>
        <taxon>Actinomycetes</taxon>
        <taxon>Mycobacteriales</taxon>
        <taxon>Nocardiaceae</taxon>
        <taxon>Nocardia</taxon>
    </lineage>
</organism>
<proteinExistence type="predicted"/>
<sequence length="922" mass="93533">MKMLQETYSEVSVPVNMNDSIAPLAVGTNSSVRLNLNVQVDPRLAEALGAQAAGYGGPLPRASESDSTNWFQQALEALKSWAEAEWEATEGGDSGSSSGEQSAKSDFVTIKDRIGMMYAKVSDIKELLSDIRTSTSSLSSGGMAVSRVEPGGDSNGGSQDRNSGSARTVGRFHDSFLGGADASMAFADFNSSLSTALDDGKSAEERIFGTFSALASVTTGLKGLNDVGVGSLIGKARELGSTGRSGGPGDDDRTSGETVSEPRQVRGTGRMASFGNALREKSKGWSNAALETGNRAVGTFGDGLQSVSSMAGRGAGQVRARAAAVGSRSMKWVDAARSGAGGAAKTFNDGLDTITSNASGAANRLKDRVGRGKSEGAGKTGGRPRPTGMFRRAGAVTAVTGALVAGTLGLGGGTGAADAAAAPLGSAVAQSTSTGVAGKNSSQPGIGVGIAAGVSGLSGAGVGRGRSRGIGGVSSGAVSSSGGGMDKAMGDRLKATKDFSKAATAADKAQQSLDKTVKKSAGSQKSATSATKKATIATKAFNFATRMNPLGLVVTAVELLISNWGKLGKVFNNVKKKMLDPLAKWVVTMWNEKILPIFKVSSGKIGGFFKSMGGIVKGALDGVVDKMRSVVGFVANVLDKISSVASYIPGAPDLSGVVGKLRAFADGGQKKADGGLLRGPGGPRDDLIPVMASNGEYIVNAGATAENLPLLEAINSGQLSWFAGSDRIGEYSSWSDWAGGDVKSAAMRGFFGGKGEAPVLEDIEDPREKARQTALVEGKTAIAGALGTGASGFLGDALGVFGVDRVPPLVQAAMKTHNAMVDQQAAANEKSAGGSEAELVAAAAQSNDSLLASVSRDAAGLAGLEGLQPLRLPAMSGAAGRGNSTVDQSMSISLSTPDIDTAFNKAKTWEAQRALTYTARWN</sequence>
<feature type="region of interest" description="Disordered" evidence="1">
    <location>
        <begin position="85"/>
        <end position="104"/>
    </location>
</feature>
<feature type="region of interest" description="Disordered" evidence="1">
    <location>
        <begin position="357"/>
        <end position="389"/>
    </location>
</feature>